<name>A0A846N454_9PROT</name>
<evidence type="ECO:0000313" key="3">
    <source>
        <dbReference type="EMBL" id="NIK89877.1"/>
    </source>
</evidence>
<dbReference type="Pfam" id="PF14534">
    <property type="entry name" value="DUF4440"/>
    <property type="match status" value="1"/>
</dbReference>
<dbReference type="InterPro" id="IPR027843">
    <property type="entry name" value="DUF4440"/>
</dbReference>
<keyword evidence="4" id="KW-1185">Reference proteome</keyword>
<dbReference type="Proteomes" id="UP000570514">
    <property type="component" value="Unassembled WGS sequence"/>
</dbReference>
<dbReference type="Gene3D" id="3.10.450.50">
    <property type="match status" value="1"/>
</dbReference>
<reference evidence="3 4" key="1">
    <citation type="submission" date="2020-03" db="EMBL/GenBank/DDBJ databases">
        <title>Genomic Encyclopedia of Type Strains, Phase IV (KMG-IV): sequencing the most valuable type-strain genomes for metagenomic binning, comparative biology and taxonomic classification.</title>
        <authorList>
            <person name="Goeker M."/>
        </authorList>
    </citation>
    <scope>NUCLEOTIDE SEQUENCE [LARGE SCALE GENOMIC DNA]</scope>
    <source>
        <strain evidence="3 4">DSM 19867</strain>
    </source>
</reference>
<comment type="caution">
    <text evidence="3">The sequence shown here is derived from an EMBL/GenBank/DDBJ whole genome shotgun (WGS) entry which is preliminary data.</text>
</comment>
<dbReference type="AlphaFoldDB" id="A0A846N454"/>
<evidence type="ECO:0000259" key="2">
    <source>
        <dbReference type="Pfam" id="PF14534"/>
    </source>
</evidence>
<evidence type="ECO:0000313" key="4">
    <source>
        <dbReference type="Proteomes" id="UP000570514"/>
    </source>
</evidence>
<evidence type="ECO:0000256" key="1">
    <source>
        <dbReference type="SAM" id="SignalP"/>
    </source>
</evidence>
<feature type="signal peptide" evidence="1">
    <location>
        <begin position="1"/>
        <end position="19"/>
    </location>
</feature>
<sequence>MKAVYFAAVLAFLAGAAQAAEMPLGEALTKAIADQDAKLFGAYNACDTATMAPMVAEDLEFYHDQSGLAVGREPFIASIKQYVCGKTRRDLIASTLKVYPLKNYGAIELGEHVFCDPKKFERCDPENSGIGKFFMLWRWADGNWQLTRVISYDHLNDWQRKPAK</sequence>
<proteinExistence type="predicted"/>
<accession>A0A846N454</accession>
<dbReference type="RefSeq" id="WP_167083944.1">
    <property type="nucleotide sequence ID" value="NZ_BAAADC010000001.1"/>
</dbReference>
<dbReference type="SUPFAM" id="SSF54427">
    <property type="entry name" value="NTF2-like"/>
    <property type="match status" value="1"/>
</dbReference>
<dbReference type="EMBL" id="JAASRM010000001">
    <property type="protein sequence ID" value="NIK89877.1"/>
    <property type="molecule type" value="Genomic_DNA"/>
</dbReference>
<keyword evidence="1" id="KW-0732">Signal</keyword>
<protein>
    <recommendedName>
        <fullName evidence="2">DUF4440 domain-containing protein</fullName>
    </recommendedName>
</protein>
<feature type="chain" id="PRO_5032408825" description="DUF4440 domain-containing protein" evidence="1">
    <location>
        <begin position="20"/>
        <end position="164"/>
    </location>
</feature>
<gene>
    <name evidence="3" type="ORF">FHS83_003195</name>
</gene>
<feature type="domain" description="DUF4440" evidence="2">
    <location>
        <begin position="32"/>
        <end position="146"/>
    </location>
</feature>
<organism evidence="3 4">
    <name type="scientific">Rhizomicrobium palustre</name>
    <dbReference type="NCBI Taxonomy" id="189966"/>
    <lineage>
        <taxon>Bacteria</taxon>
        <taxon>Pseudomonadati</taxon>
        <taxon>Pseudomonadota</taxon>
        <taxon>Alphaproteobacteria</taxon>
        <taxon>Micropepsales</taxon>
        <taxon>Micropepsaceae</taxon>
        <taxon>Rhizomicrobium</taxon>
    </lineage>
</organism>
<dbReference type="InterPro" id="IPR032710">
    <property type="entry name" value="NTF2-like_dom_sf"/>
</dbReference>